<name>A0A936ZDR3_9HYPH</name>
<dbReference type="GO" id="GO:0016020">
    <property type="term" value="C:membrane"/>
    <property type="evidence" value="ECO:0007669"/>
    <property type="project" value="UniProtKB-SubCell"/>
</dbReference>
<feature type="transmembrane region" description="Helical" evidence="6">
    <location>
        <begin position="88"/>
        <end position="106"/>
    </location>
</feature>
<evidence type="ECO:0000256" key="6">
    <source>
        <dbReference type="SAM" id="Phobius"/>
    </source>
</evidence>
<organism evidence="8 9">
    <name type="scientific">Microvirga aerilata</name>
    <dbReference type="NCBI Taxonomy" id="670292"/>
    <lineage>
        <taxon>Bacteria</taxon>
        <taxon>Pseudomonadati</taxon>
        <taxon>Pseudomonadota</taxon>
        <taxon>Alphaproteobacteria</taxon>
        <taxon>Hyphomicrobiales</taxon>
        <taxon>Methylobacteriaceae</taxon>
        <taxon>Microvirga</taxon>
    </lineage>
</organism>
<keyword evidence="4 6" id="KW-1133">Transmembrane helix</keyword>
<evidence type="ECO:0000313" key="8">
    <source>
        <dbReference type="EMBL" id="MBL0402593.1"/>
    </source>
</evidence>
<dbReference type="SUPFAM" id="SSF103481">
    <property type="entry name" value="Multidrug resistance efflux transporter EmrE"/>
    <property type="match status" value="2"/>
</dbReference>
<feature type="transmembrane region" description="Helical" evidence="6">
    <location>
        <begin position="118"/>
        <end position="135"/>
    </location>
</feature>
<dbReference type="Pfam" id="PF00892">
    <property type="entry name" value="EamA"/>
    <property type="match status" value="2"/>
</dbReference>
<comment type="subcellular location">
    <subcellularLocation>
        <location evidence="1">Membrane</location>
        <topology evidence="1">Multi-pass membrane protein</topology>
    </subcellularLocation>
</comment>
<feature type="transmembrane region" description="Helical" evidence="6">
    <location>
        <begin position="36"/>
        <end position="54"/>
    </location>
</feature>
<gene>
    <name evidence="8" type="ORF">JKG68_01270</name>
</gene>
<evidence type="ECO:0000256" key="2">
    <source>
        <dbReference type="ARBA" id="ARBA00007362"/>
    </source>
</evidence>
<dbReference type="AlphaFoldDB" id="A0A936ZDR3"/>
<feature type="transmembrane region" description="Helical" evidence="6">
    <location>
        <begin position="204"/>
        <end position="230"/>
    </location>
</feature>
<dbReference type="Proteomes" id="UP000605848">
    <property type="component" value="Unassembled WGS sequence"/>
</dbReference>
<evidence type="ECO:0000256" key="5">
    <source>
        <dbReference type="ARBA" id="ARBA00023136"/>
    </source>
</evidence>
<feature type="transmembrane region" description="Helical" evidence="6">
    <location>
        <begin position="263"/>
        <end position="281"/>
    </location>
</feature>
<evidence type="ECO:0000313" key="9">
    <source>
        <dbReference type="Proteomes" id="UP000605848"/>
    </source>
</evidence>
<keyword evidence="3 6" id="KW-0812">Transmembrane</keyword>
<evidence type="ECO:0000256" key="3">
    <source>
        <dbReference type="ARBA" id="ARBA00022692"/>
    </source>
</evidence>
<dbReference type="PANTHER" id="PTHR32322">
    <property type="entry name" value="INNER MEMBRANE TRANSPORTER"/>
    <property type="match status" value="1"/>
</dbReference>
<keyword evidence="9" id="KW-1185">Reference proteome</keyword>
<accession>A0A936ZDR3</accession>
<dbReference type="RefSeq" id="WP_202055265.1">
    <property type="nucleotide sequence ID" value="NZ_JAEQMY010000001.1"/>
</dbReference>
<sequence length="300" mass="31761">MALRDFSLMLLVCLLWAAHTIVSKIVVSGMEIPPLFYAAVRYGIVAALALPWLLPTPKSMGRVLLVAFLMGGGGFALFFMGIKTASPSSAAIVTQLGLPITALLSFAMLGERITWRRGLGIALTFVGGVLVMWDPRSETPISAGLVLVLGSAAAGSLAAVMMKQVKGVRPLQFQAWVGLASVVPLAALTTGIETNQLAHAVEAGWAFVAALLFSALIVSLLAHTIYYGLIAKYPANLIAPLTIMNPLLTVALGISITGDQFDARMALGTGIAFCGILIITVRRDRILPHSLLAWSRSRKP</sequence>
<proteinExistence type="inferred from homology"/>
<feature type="transmembrane region" description="Helical" evidence="6">
    <location>
        <begin position="141"/>
        <end position="161"/>
    </location>
</feature>
<feature type="domain" description="EamA" evidence="7">
    <location>
        <begin position="8"/>
        <end position="132"/>
    </location>
</feature>
<dbReference type="EMBL" id="JAEQMY010000001">
    <property type="protein sequence ID" value="MBL0402593.1"/>
    <property type="molecule type" value="Genomic_DNA"/>
</dbReference>
<protein>
    <submittedName>
        <fullName evidence="8">DMT family transporter</fullName>
    </submittedName>
</protein>
<feature type="transmembrane region" description="Helical" evidence="6">
    <location>
        <begin position="63"/>
        <end position="82"/>
    </location>
</feature>
<dbReference type="InterPro" id="IPR050638">
    <property type="entry name" value="AA-Vitamin_Transporters"/>
</dbReference>
<evidence type="ECO:0000256" key="1">
    <source>
        <dbReference type="ARBA" id="ARBA00004141"/>
    </source>
</evidence>
<keyword evidence="5 6" id="KW-0472">Membrane</keyword>
<reference evidence="8" key="1">
    <citation type="submission" date="2021-01" db="EMBL/GenBank/DDBJ databases">
        <title>Microvirga sp.</title>
        <authorList>
            <person name="Kim M.K."/>
        </authorList>
    </citation>
    <scope>NUCLEOTIDE SEQUENCE</scope>
    <source>
        <strain evidence="8">5420S-16</strain>
    </source>
</reference>
<comment type="similarity">
    <text evidence="2">Belongs to the EamA transporter family.</text>
</comment>
<feature type="domain" description="EamA" evidence="7">
    <location>
        <begin position="144"/>
        <end position="280"/>
    </location>
</feature>
<dbReference type="InterPro" id="IPR037185">
    <property type="entry name" value="EmrE-like"/>
</dbReference>
<dbReference type="InterPro" id="IPR000620">
    <property type="entry name" value="EamA_dom"/>
</dbReference>
<feature type="transmembrane region" description="Helical" evidence="6">
    <location>
        <begin position="237"/>
        <end position="257"/>
    </location>
</feature>
<evidence type="ECO:0000259" key="7">
    <source>
        <dbReference type="Pfam" id="PF00892"/>
    </source>
</evidence>
<feature type="transmembrane region" description="Helical" evidence="6">
    <location>
        <begin position="173"/>
        <end position="192"/>
    </location>
</feature>
<dbReference type="PANTHER" id="PTHR32322:SF2">
    <property type="entry name" value="EAMA DOMAIN-CONTAINING PROTEIN"/>
    <property type="match status" value="1"/>
</dbReference>
<comment type="caution">
    <text evidence="8">The sequence shown here is derived from an EMBL/GenBank/DDBJ whole genome shotgun (WGS) entry which is preliminary data.</text>
</comment>
<evidence type="ECO:0000256" key="4">
    <source>
        <dbReference type="ARBA" id="ARBA00022989"/>
    </source>
</evidence>